<dbReference type="GO" id="GO:0008168">
    <property type="term" value="F:methyltransferase activity"/>
    <property type="evidence" value="ECO:0007669"/>
    <property type="project" value="UniProtKB-KW"/>
</dbReference>
<dbReference type="InterPro" id="IPR015421">
    <property type="entry name" value="PyrdxlP-dep_Trfase_major"/>
</dbReference>
<organism evidence="10 11">
    <name type="scientific">Plasmodiophora brassicae</name>
    <name type="common">Clubroot disease agent</name>
    <dbReference type="NCBI Taxonomy" id="37360"/>
    <lineage>
        <taxon>Eukaryota</taxon>
        <taxon>Sar</taxon>
        <taxon>Rhizaria</taxon>
        <taxon>Endomyxa</taxon>
        <taxon>Phytomyxea</taxon>
        <taxon>Plasmodiophorida</taxon>
        <taxon>Plasmodiophoridae</taxon>
        <taxon>Plasmodiophora</taxon>
    </lineage>
</organism>
<dbReference type="SUPFAM" id="SSF53335">
    <property type="entry name" value="S-adenosyl-L-methionine-dependent methyltransferases"/>
    <property type="match status" value="1"/>
</dbReference>
<dbReference type="InterPro" id="IPR015424">
    <property type="entry name" value="PyrdxlP-dep_Trfase"/>
</dbReference>
<dbReference type="InterPro" id="IPR024775">
    <property type="entry name" value="DinB-like"/>
</dbReference>
<keyword evidence="10" id="KW-0496">Mitochondrion</keyword>
<reference evidence="10 11" key="1">
    <citation type="submission" date="2018-03" db="EMBL/GenBank/DDBJ databases">
        <authorList>
            <person name="Fogelqvist J."/>
        </authorList>
    </citation>
    <scope>NUCLEOTIDE SEQUENCE [LARGE SCALE GENOMIC DNA]</scope>
</reference>
<evidence type="ECO:0000256" key="3">
    <source>
        <dbReference type="ARBA" id="ARBA00023002"/>
    </source>
</evidence>
<dbReference type="Gene3D" id="3.90.1150.10">
    <property type="entry name" value="Aspartate Aminotransferase, domain 1"/>
    <property type="match status" value="1"/>
</dbReference>
<keyword evidence="2" id="KW-0808">Transferase</keyword>
<evidence type="ECO:0000256" key="1">
    <source>
        <dbReference type="ARBA" id="ARBA00022603"/>
    </source>
</evidence>
<accession>A0A3P3Y779</accession>
<dbReference type="EMBL" id="OVEO01000005">
    <property type="protein sequence ID" value="SPQ96033.1"/>
    <property type="molecule type" value="Genomic_DNA"/>
</dbReference>
<dbReference type="SUPFAM" id="SSF56436">
    <property type="entry name" value="C-type lectin-like"/>
    <property type="match status" value="1"/>
</dbReference>
<proteinExistence type="predicted"/>
<evidence type="ECO:0008006" key="12">
    <source>
        <dbReference type="Google" id="ProtNLM"/>
    </source>
</evidence>
<dbReference type="InterPro" id="IPR005532">
    <property type="entry name" value="SUMF_dom"/>
</dbReference>
<evidence type="ECO:0000256" key="4">
    <source>
        <dbReference type="ARBA" id="ARBA00023004"/>
    </source>
</evidence>
<feature type="domain" description="Histidine-specific methyltransferase SAM-dependent" evidence="8">
    <location>
        <begin position="887"/>
        <end position="1205"/>
    </location>
</feature>
<evidence type="ECO:0000259" key="8">
    <source>
        <dbReference type="Pfam" id="PF10017"/>
    </source>
</evidence>
<sequence length="1209" mass="135181">MYAAGHLDHTLTASRLARNRFDAEPQVVHLTNKHERMSLDAYEDGRNPDGVIELAYAENRLLLDFWRPRLQSCAPTTATTRYGIQQGSRDCRAAFLELLSVISGIDRRQLDASNLTMTSGCDAAFDLLVHSLCQPGQVVGIVTPTHPGAMRCIRCRGVLDTIEIAVDLGKSVDALLSCLNANPSIAALVLCNPTTPTGQLWTRSDLEKVVEHTRGIHVIVDEVLAVSLHSWPNSKFCSALRYAHSNDHVHVVTGLSKAGLAGLHVGAVYTRHQSSTFSSLSTLTQISNPTQEFIAKAFHDRDTPAALMECASKRLTAAYRLICNELHRHRINAHVVADAGLTIMVELNTNDGHDDDGALVNDILTQAKVMVHPGSRFSYPGHRWVRVVFADQPDVIREGVRRLASFVKEQYPRAMSTKTEAALQKAWARSDQVFSFLSADGFLLRPITLRHPFLFYVGHLPAFAMNQVALALGKLAPVRANASFDALFERGMDPDVLTGECHAHSADANNDVWPAIDDVVKYACDTRQRILGCVEVLLEMRLGYVVDIIIEHEQMHQETLLYMMMQCDPVHLSRPESLRERPLTPMHKASCEPVQCTIPGGKAVLGMSRCATTFGWDNEFPQVSVDVGAFRVQRLPVTNAEYLEWVDGGAYTVESNWPPDVWRWIVRDQIRHPALWRYDDVSKQWMVRTLFEYVPLSEVADHPVFVSNAEADAYCRSHGGRLMTEPEYHRAAYGDTCHPFPWGNDAPEQAGVNVDFRHWGTQPVWQSNSASPFGVRDLIGNGWEWTSSQFMPLGDPLQFTPMPSYPGYSADFFDGKHYVMKGGSWATATNMTRPSFRNWYQKNYVYPFAKFRICRDIEADERDASVGTSYRFVTLPGWNKQSLEGRFARDVRAGLSSNPKRIDSMHFYDDRGSELFAMITETEEYYLTRTETRILQDHAPTIAAVLTLLPNPSSINLIEIGAGDGKKTIPLLQALRSRGIQLSYTAIDISQGALDALQGALRSSAVDVTDATFLLGDNVEALRWTTQVDRPGMSNVVLFLGSSIGNYDNDKAEALLHDLRDALNVGDLLIVGFDLVKENHSIMIDAYSDAAGVTAEFNYNLLDRVNRELGGDFDRIRFEHQALFNPVHNRMESHLVASQDLVVSIDGDEDGQRLAVPFRARETIHIENSYKYELGQIETFAGKVGLHVVHHFLDDKSWFTDTCFQVVSK</sequence>
<evidence type="ECO:0000313" key="10">
    <source>
        <dbReference type="EMBL" id="SPQ96033.1"/>
    </source>
</evidence>
<dbReference type="AlphaFoldDB" id="A0A3P3Y779"/>
<dbReference type="InterPro" id="IPR042095">
    <property type="entry name" value="SUMF_sf"/>
</dbReference>
<evidence type="ECO:0000259" key="6">
    <source>
        <dbReference type="Pfam" id="PF00155"/>
    </source>
</evidence>
<name>A0A3P3Y779_PLABS</name>
<dbReference type="PANTHER" id="PTHR43397">
    <property type="entry name" value="ERGOTHIONEINE BIOSYNTHESIS PROTEIN 1"/>
    <property type="match status" value="1"/>
</dbReference>
<dbReference type="InterPro" id="IPR019257">
    <property type="entry name" value="MeTrfase_dom"/>
</dbReference>
<keyword evidence="1" id="KW-0489">Methyltransferase</keyword>
<dbReference type="Gene3D" id="3.90.1580.10">
    <property type="entry name" value="paralog of FGE (formylglycine-generating enzyme)"/>
    <property type="match status" value="1"/>
</dbReference>
<dbReference type="InterPro" id="IPR051128">
    <property type="entry name" value="EgtD_Methyltrsf_superfamily"/>
</dbReference>
<dbReference type="Gene3D" id="3.40.50.150">
    <property type="entry name" value="Vaccinia Virus protein VP39"/>
    <property type="match status" value="1"/>
</dbReference>
<dbReference type="Pfam" id="PF03781">
    <property type="entry name" value="FGE-sulfatase"/>
    <property type="match status" value="1"/>
</dbReference>
<evidence type="ECO:0000259" key="7">
    <source>
        <dbReference type="Pfam" id="PF03781"/>
    </source>
</evidence>
<dbReference type="Pfam" id="PF10017">
    <property type="entry name" value="Methyltransf_33"/>
    <property type="match status" value="1"/>
</dbReference>
<dbReference type="PANTHER" id="PTHR43397:SF1">
    <property type="entry name" value="ERGOTHIONEINE BIOSYNTHESIS PROTEIN 1"/>
    <property type="match status" value="1"/>
</dbReference>
<dbReference type="GO" id="GO:0030170">
    <property type="term" value="F:pyridoxal phosphate binding"/>
    <property type="evidence" value="ECO:0007669"/>
    <property type="project" value="InterPro"/>
</dbReference>
<protein>
    <recommendedName>
        <fullName evidence="12">Histidine-specific methyltransferase SAM-dependent domain-containing protein</fullName>
    </recommendedName>
</protein>
<evidence type="ECO:0000313" key="11">
    <source>
        <dbReference type="Proteomes" id="UP000290189"/>
    </source>
</evidence>
<dbReference type="GO" id="GO:0032259">
    <property type="term" value="P:methylation"/>
    <property type="evidence" value="ECO:0007669"/>
    <property type="project" value="UniProtKB-KW"/>
</dbReference>
<keyword evidence="4" id="KW-0408">Iron</keyword>
<evidence type="ECO:0000259" key="9">
    <source>
        <dbReference type="Pfam" id="PF12867"/>
    </source>
</evidence>
<dbReference type="SUPFAM" id="SSF53383">
    <property type="entry name" value="PLP-dependent transferases"/>
    <property type="match status" value="1"/>
</dbReference>
<dbReference type="Gene3D" id="3.40.640.10">
    <property type="entry name" value="Type I PLP-dependent aspartate aminotransferase-like (Major domain)"/>
    <property type="match status" value="1"/>
</dbReference>
<feature type="domain" description="DinB-like" evidence="9">
    <location>
        <begin position="422"/>
        <end position="559"/>
    </location>
</feature>
<comment type="pathway">
    <text evidence="5">Amino-acid biosynthesis; ergothioneine biosynthesis.</text>
</comment>
<dbReference type="Pfam" id="PF00155">
    <property type="entry name" value="Aminotran_1_2"/>
    <property type="match status" value="1"/>
</dbReference>
<evidence type="ECO:0000256" key="2">
    <source>
        <dbReference type="ARBA" id="ARBA00022679"/>
    </source>
</evidence>
<dbReference type="InterPro" id="IPR004839">
    <property type="entry name" value="Aminotransferase_I/II_large"/>
</dbReference>
<dbReference type="InterPro" id="IPR015422">
    <property type="entry name" value="PyrdxlP-dep_Trfase_small"/>
</dbReference>
<feature type="domain" description="Aminotransferase class I/classII large" evidence="6">
    <location>
        <begin position="55"/>
        <end position="402"/>
    </location>
</feature>
<dbReference type="Proteomes" id="UP000290189">
    <property type="component" value="Unassembled WGS sequence"/>
</dbReference>
<dbReference type="InterPro" id="IPR029063">
    <property type="entry name" value="SAM-dependent_MTases_sf"/>
</dbReference>
<dbReference type="Pfam" id="PF12867">
    <property type="entry name" value="DinB_2"/>
    <property type="match status" value="1"/>
</dbReference>
<geneLocation type="mitochondrion" evidence="10"/>
<dbReference type="CDD" id="cd00609">
    <property type="entry name" value="AAT_like"/>
    <property type="match status" value="1"/>
</dbReference>
<gene>
    <name evidence="10" type="ORF">PLBR_LOCUS3248</name>
</gene>
<dbReference type="InterPro" id="IPR016187">
    <property type="entry name" value="CTDL_fold"/>
</dbReference>
<feature type="domain" description="Sulfatase-modifying factor enzyme-like" evidence="7">
    <location>
        <begin position="596"/>
        <end position="853"/>
    </location>
</feature>
<keyword evidence="3" id="KW-0560">Oxidoreductase</keyword>
<evidence type="ECO:0000256" key="5">
    <source>
        <dbReference type="ARBA" id="ARBA00037882"/>
    </source>
</evidence>